<dbReference type="GO" id="GO:0006581">
    <property type="term" value="P:acetylcholine catabolic process"/>
    <property type="evidence" value="ECO:0007669"/>
    <property type="project" value="TreeGrafter"/>
</dbReference>
<dbReference type="PROSITE" id="PS00941">
    <property type="entry name" value="CARBOXYLESTERASE_B_2"/>
    <property type="match status" value="1"/>
</dbReference>
<evidence type="ECO:0000256" key="6">
    <source>
        <dbReference type="ARBA" id="ARBA00048484"/>
    </source>
</evidence>
<evidence type="ECO:0000256" key="4">
    <source>
        <dbReference type="ARBA" id="ARBA00022867"/>
    </source>
</evidence>
<dbReference type="InterPro" id="IPR050654">
    <property type="entry name" value="AChE-related_enzymes"/>
</dbReference>
<feature type="active site" description="Charge relay system" evidence="7">
    <location>
        <position position="486"/>
    </location>
</feature>
<dbReference type="EC" id="3.1.1.-" evidence="8"/>
<dbReference type="GO" id="GO:0005615">
    <property type="term" value="C:extracellular space"/>
    <property type="evidence" value="ECO:0007669"/>
    <property type="project" value="TreeGrafter"/>
</dbReference>
<keyword evidence="3 8" id="KW-0378">Hydrolase</keyword>
<dbReference type="GO" id="GO:0003990">
    <property type="term" value="F:acetylcholinesterase activity"/>
    <property type="evidence" value="ECO:0007669"/>
    <property type="project" value="UniProtKB-EC"/>
</dbReference>
<dbReference type="InterPro" id="IPR019819">
    <property type="entry name" value="Carboxylesterase_B_CS"/>
</dbReference>
<evidence type="ECO:0000313" key="10">
    <source>
        <dbReference type="Proteomes" id="UP000035681"/>
    </source>
</evidence>
<protein>
    <recommendedName>
        <fullName evidence="8">Carboxylic ester hydrolase</fullName>
        <ecNumber evidence="8">3.1.1.-</ecNumber>
    </recommendedName>
</protein>
<evidence type="ECO:0000256" key="3">
    <source>
        <dbReference type="ARBA" id="ARBA00022801"/>
    </source>
</evidence>
<comment type="similarity">
    <text evidence="1 8">Belongs to the type-B carboxylesterase/lipase family.</text>
</comment>
<proteinExistence type="inferred from homology"/>
<dbReference type="WBParaSite" id="TCONS_00002804.p1">
    <property type="protein sequence ID" value="TCONS_00002804.p1"/>
    <property type="gene ID" value="XLOC_002605"/>
</dbReference>
<organism evidence="11">
    <name type="scientific">Strongyloides stercoralis</name>
    <name type="common">Threadworm</name>
    <dbReference type="NCBI Taxonomy" id="6248"/>
    <lineage>
        <taxon>Eukaryota</taxon>
        <taxon>Metazoa</taxon>
        <taxon>Ecdysozoa</taxon>
        <taxon>Nematoda</taxon>
        <taxon>Chromadorea</taxon>
        <taxon>Rhabditida</taxon>
        <taxon>Tylenchina</taxon>
        <taxon>Panagrolaimomorpha</taxon>
        <taxon>Strongyloidoidea</taxon>
        <taxon>Strongyloididae</taxon>
        <taxon>Strongyloides</taxon>
    </lineage>
</organism>
<dbReference type="Pfam" id="PF00135">
    <property type="entry name" value="COesterase"/>
    <property type="match status" value="1"/>
</dbReference>
<feature type="active site" description="Acyl-ester intermediate" evidence="7">
    <location>
        <position position="232"/>
    </location>
</feature>
<dbReference type="PROSITE" id="PS00122">
    <property type="entry name" value="CARBOXYLESTERASE_B_1"/>
    <property type="match status" value="1"/>
</dbReference>
<evidence type="ECO:0000313" key="11">
    <source>
        <dbReference type="WBParaSite" id="SSTP_0000929400.1"/>
    </source>
</evidence>
<dbReference type="InterPro" id="IPR029058">
    <property type="entry name" value="AB_hydrolase_fold"/>
</dbReference>
<dbReference type="SUPFAM" id="SSF53474">
    <property type="entry name" value="alpha/beta-Hydrolases"/>
    <property type="match status" value="1"/>
</dbReference>
<dbReference type="PANTHER" id="PTHR43918">
    <property type="entry name" value="ACETYLCHOLINESTERASE"/>
    <property type="match status" value="1"/>
</dbReference>
<evidence type="ECO:0000259" key="9">
    <source>
        <dbReference type="Pfam" id="PF00135"/>
    </source>
</evidence>
<comment type="catalytic activity">
    <reaction evidence="6">
        <text>acetylcholine + H2O = choline + acetate + H(+)</text>
        <dbReference type="Rhea" id="RHEA:17561"/>
        <dbReference type="ChEBI" id="CHEBI:15354"/>
        <dbReference type="ChEBI" id="CHEBI:15355"/>
        <dbReference type="ChEBI" id="CHEBI:15377"/>
        <dbReference type="ChEBI" id="CHEBI:15378"/>
        <dbReference type="ChEBI" id="CHEBI:30089"/>
        <dbReference type="EC" id="3.1.1.7"/>
    </reaction>
</comment>
<dbReference type="GO" id="GO:0019695">
    <property type="term" value="P:choline metabolic process"/>
    <property type="evidence" value="ECO:0007669"/>
    <property type="project" value="TreeGrafter"/>
</dbReference>
<dbReference type="InterPro" id="IPR002018">
    <property type="entry name" value="CarbesteraseB"/>
</dbReference>
<keyword evidence="4" id="KW-0531">Neurotransmitter degradation</keyword>
<dbReference type="PRINTS" id="PR00878">
    <property type="entry name" value="CHOLNESTRASE"/>
</dbReference>
<name>A0A0K0EII9_STRER</name>
<dbReference type="AlphaFoldDB" id="A0A0K0EII9"/>
<dbReference type="GO" id="GO:0005886">
    <property type="term" value="C:plasma membrane"/>
    <property type="evidence" value="ECO:0007669"/>
    <property type="project" value="TreeGrafter"/>
</dbReference>
<dbReference type="Gene3D" id="3.40.50.1820">
    <property type="entry name" value="alpha/beta hydrolase"/>
    <property type="match status" value="1"/>
</dbReference>
<evidence type="ECO:0000256" key="5">
    <source>
        <dbReference type="ARBA" id="ARBA00023157"/>
    </source>
</evidence>
<evidence type="ECO:0000256" key="2">
    <source>
        <dbReference type="ARBA" id="ARBA00022487"/>
    </source>
</evidence>
<keyword evidence="2" id="KW-0719">Serine esterase</keyword>
<dbReference type="PANTHER" id="PTHR43918:SF12">
    <property type="entry name" value="ACETYLCHOLINESTERASE 1"/>
    <property type="match status" value="1"/>
</dbReference>
<feature type="active site" description="Charge relay system" evidence="7">
    <location>
        <position position="364"/>
    </location>
</feature>
<keyword evidence="10" id="KW-1185">Reference proteome</keyword>
<dbReference type="WBParaSite" id="SSTP_0000929400.1">
    <property type="protein sequence ID" value="SSTP_0000929400.1"/>
    <property type="gene ID" value="SSTP_0000929400"/>
</dbReference>
<accession>A0A0K0EII9</accession>
<dbReference type="Proteomes" id="UP000035681">
    <property type="component" value="Unplaced"/>
</dbReference>
<dbReference type="FunFam" id="3.40.50.1820:FF:000029">
    <property type="entry name" value="Acetylcholinesterase"/>
    <property type="match status" value="1"/>
</dbReference>
<evidence type="ECO:0000256" key="7">
    <source>
        <dbReference type="PIRSR" id="PIRSR600997-1"/>
    </source>
</evidence>
<dbReference type="SMR" id="A0A0K0EII9"/>
<feature type="domain" description="Carboxylesterase type B" evidence="9">
    <location>
        <begin position="34"/>
        <end position="580"/>
    </location>
</feature>
<dbReference type="CDD" id="cd00312">
    <property type="entry name" value="Esterase_lipase"/>
    <property type="match status" value="1"/>
</dbReference>
<reference evidence="11" key="1">
    <citation type="submission" date="2015-08" db="UniProtKB">
        <authorList>
            <consortium name="WormBaseParasite"/>
        </authorList>
    </citation>
    <scope>IDENTIFICATION</scope>
</reference>
<sequence>MIIRKFLCFGKLRFIFLVILIWIKNSKSHFTSTQPLVHLSDGSPILGQTLLAPNGKIVTQFLGVPFAEPPIGNLRFRKPLPKKPWRHVLNATTSPNACVQSLDTYFGDFFGADSWNCHGPLSEDCLYLNIYVPNEIDPTKKLAVLIWIYGGGFWSGCSSLDVYDGKIFATEENVIIVTLNYRVTVFGFLYMGREEAPGNMGLWDQLMAMKWVHKHIEVFGGDPETVTIFGESAGAASVSMHMLSEKSTPYFKRAILQSGSATAPWALENRKVALHRVLVVYEHMKCGNISRNLDEVNMDKVLDCFMKASAKKILDSEWSPVMEFADFPWVPVIDGDFLVEQASTSLKEGRFKKTDLLVGSNQDEAIYFIVYQLGDIFPPDEFFVKKEFIKDRDNWIRSIHNLLPRQFLKNSLAMSAIIHEYEPNSLPVKPQSWVDSLDKMLGDFQFTCNVNEFALAHAIHGGQTYYYMFSHRASEQTWPEWMGVLHGYEINFIFGEPYNTDKYSYTKEEQELASRFMRYWANFARTGNPNKNPDGTFTADNWPKYNQHTMEYMNLTIESAYANGAKLIGTGPRRKECSFWKAVLPNLIAATNDVGESVIHWRNLMSKWENEYIVDWQFHFEQYKKYQSYRHSDANGYCDL</sequence>
<keyword evidence="5" id="KW-1015">Disulfide bond</keyword>
<evidence type="ECO:0000256" key="8">
    <source>
        <dbReference type="RuleBase" id="RU361235"/>
    </source>
</evidence>
<dbReference type="ESTHER" id="strer-a0a0k0eii9">
    <property type="family name" value="ACHE"/>
</dbReference>
<dbReference type="STRING" id="6248.A0A0K0EII9"/>
<dbReference type="InterPro" id="IPR019826">
    <property type="entry name" value="Carboxylesterase_B_AS"/>
</dbReference>
<dbReference type="InterPro" id="IPR000997">
    <property type="entry name" value="Cholinesterase"/>
</dbReference>
<evidence type="ECO:0000256" key="1">
    <source>
        <dbReference type="ARBA" id="ARBA00005964"/>
    </source>
</evidence>